<sequence>MLHIKDIEAFARINEALNENGNGNGGADAAGTAGPDEAAGGGGPTHPALVLAMLATGRLPLSALSKTAAPDTDAPDSAAPAKPEMPAPWGRLFRRP</sequence>
<keyword evidence="3" id="KW-1185">Reference proteome</keyword>
<dbReference type="RefSeq" id="WP_045581415.1">
    <property type="nucleotide sequence ID" value="NZ_CP012401.1"/>
</dbReference>
<dbReference type="Proteomes" id="UP000069935">
    <property type="component" value="Chromosome 1"/>
</dbReference>
<reference evidence="2 3" key="2">
    <citation type="journal article" date="2016" name="Genome Announc.">
        <title>Complete Genome Sequence of a Strain of Azospirillum thiophilum Isolated from a Sulfide Spring.</title>
        <authorList>
            <person name="Fomenkov A."/>
            <person name="Vincze T."/>
            <person name="Grabovich M."/>
            <person name="Anton B.P."/>
            <person name="Dubinina G."/>
            <person name="Orlova M."/>
            <person name="Belousova E."/>
            <person name="Roberts R.J."/>
        </authorList>
    </citation>
    <scope>NUCLEOTIDE SEQUENCE [LARGE SCALE GENOMIC DNA]</scope>
    <source>
        <strain evidence="2 3">BV-S</strain>
    </source>
</reference>
<feature type="compositionally biased region" description="Low complexity" evidence="1">
    <location>
        <begin position="65"/>
        <end position="82"/>
    </location>
</feature>
<proteinExistence type="predicted"/>
<evidence type="ECO:0000256" key="1">
    <source>
        <dbReference type="SAM" id="MobiDB-lite"/>
    </source>
</evidence>
<feature type="region of interest" description="Disordered" evidence="1">
    <location>
        <begin position="65"/>
        <end position="96"/>
    </location>
</feature>
<protein>
    <submittedName>
        <fullName evidence="2">Uncharacterized protein</fullName>
    </submittedName>
</protein>
<reference evidence="3" key="1">
    <citation type="submission" date="2015-08" db="EMBL/GenBank/DDBJ databases">
        <title>Complete Genome Sequence of Azospirillum thiophilum BV-S.</title>
        <authorList>
            <person name="Fomenkov A."/>
            <person name="Vincze T."/>
            <person name="Grabovich M."/>
            <person name="Dubinina G."/>
            <person name="Orlova M."/>
            <person name="Belousova E."/>
            <person name="Roberts R.J."/>
        </authorList>
    </citation>
    <scope>NUCLEOTIDE SEQUENCE [LARGE SCALE GENOMIC DNA]</scope>
    <source>
        <strain evidence="3">BV-S</strain>
    </source>
</reference>
<dbReference type="EMBL" id="CP012401">
    <property type="protein sequence ID" value="ALG70215.1"/>
    <property type="molecule type" value="Genomic_DNA"/>
</dbReference>
<evidence type="ECO:0000313" key="2">
    <source>
        <dbReference type="EMBL" id="ALG70215.1"/>
    </source>
</evidence>
<gene>
    <name evidence="2" type="ORF">AL072_04000</name>
</gene>
<accession>A0AAC8VVK9</accession>
<feature type="region of interest" description="Disordered" evidence="1">
    <location>
        <begin position="17"/>
        <end position="45"/>
    </location>
</feature>
<name>A0AAC8VVK9_9PROT</name>
<dbReference type="KEGG" id="ati:AL072_04000"/>
<organism evidence="2 3">
    <name type="scientific">Azospirillum thiophilum</name>
    <dbReference type="NCBI Taxonomy" id="528244"/>
    <lineage>
        <taxon>Bacteria</taxon>
        <taxon>Pseudomonadati</taxon>
        <taxon>Pseudomonadota</taxon>
        <taxon>Alphaproteobacteria</taxon>
        <taxon>Rhodospirillales</taxon>
        <taxon>Azospirillaceae</taxon>
        <taxon>Azospirillum</taxon>
    </lineage>
</organism>
<evidence type="ECO:0000313" key="3">
    <source>
        <dbReference type="Proteomes" id="UP000069935"/>
    </source>
</evidence>
<dbReference type="AlphaFoldDB" id="A0AAC8VVK9"/>
<feature type="compositionally biased region" description="Low complexity" evidence="1">
    <location>
        <begin position="29"/>
        <end position="38"/>
    </location>
</feature>